<protein>
    <recommendedName>
        <fullName evidence="1">Aldehyde ferredoxin oxidoreductase N-terminal domain-containing protein</fullName>
    </recommendedName>
</protein>
<reference evidence="2" key="1">
    <citation type="journal article" date="2014" name="Front. Microbiol.">
        <title>High frequency of phylogenetically diverse reductive dehalogenase-homologous genes in deep subseafloor sedimentary metagenomes.</title>
        <authorList>
            <person name="Kawai M."/>
            <person name="Futagami T."/>
            <person name="Toyoda A."/>
            <person name="Takaki Y."/>
            <person name="Nishi S."/>
            <person name="Hori S."/>
            <person name="Arai W."/>
            <person name="Tsubouchi T."/>
            <person name="Morono Y."/>
            <person name="Uchiyama I."/>
            <person name="Ito T."/>
            <person name="Fujiyama A."/>
            <person name="Inagaki F."/>
            <person name="Takami H."/>
        </authorList>
    </citation>
    <scope>NUCLEOTIDE SEQUENCE</scope>
    <source>
        <strain evidence="2">Expedition CK06-06</strain>
    </source>
</reference>
<feature type="non-terminal residue" evidence="2">
    <location>
        <position position="247"/>
    </location>
</feature>
<dbReference type="PANTHER" id="PTHR30038">
    <property type="entry name" value="ALDEHYDE FERREDOXIN OXIDOREDUCTASE"/>
    <property type="match status" value="1"/>
</dbReference>
<sequence>MAPGYIGKILKVDLNKLDYEVIEKDDYFYRTFMGGSAMASYFLLTEIEPGIDALGPDNVLVVTTSILTGTPLAGANRYTVAAKSPLNDGFGESESGGFFSVELKRAGFDAIIIKGKAKKPVYLWITDGKVEIKDASHLWGNDTGFTQEKIREENGDNKIQMVSIGQGGENLVRYACLLQDLRHANGRSGMGAVFGSKNLKAIAARGKMKLEFHDMDKLRELSSFFIKNMKEHPVCQVLTEGGTLGWD</sequence>
<dbReference type="GO" id="GO:0016625">
    <property type="term" value="F:oxidoreductase activity, acting on the aldehyde or oxo group of donors, iron-sulfur protein as acceptor"/>
    <property type="evidence" value="ECO:0007669"/>
    <property type="project" value="InterPro"/>
</dbReference>
<dbReference type="Gene3D" id="3.60.9.10">
    <property type="entry name" value="Aldehyde ferredoxin oxidoreductase, N-terminal domain"/>
    <property type="match status" value="1"/>
</dbReference>
<organism evidence="2">
    <name type="scientific">marine sediment metagenome</name>
    <dbReference type="NCBI Taxonomy" id="412755"/>
    <lineage>
        <taxon>unclassified sequences</taxon>
        <taxon>metagenomes</taxon>
        <taxon>ecological metagenomes</taxon>
    </lineage>
</organism>
<dbReference type="SMART" id="SM00790">
    <property type="entry name" value="AFOR_N"/>
    <property type="match status" value="1"/>
</dbReference>
<comment type="caution">
    <text evidence="2">The sequence shown here is derived from an EMBL/GenBank/DDBJ whole genome shotgun (WGS) entry which is preliminary data.</text>
</comment>
<accession>X0XKR5</accession>
<dbReference type="AlphaFoldDB" id="X0XKR5"/>
<dbReference type="GO" id="GO:0051536">
    <property type="term" value="F:iron-sulfur cluster binding"/>
    <property type="evidence" value="ECO:0007669"/>
    <property type="project" value="InterPro"/>
</dbReference>
<dbReference type="PANTHER" id="PTHR30038:SF0">
    <property type="entry name" value="TUNGSTEN-CONTAINING ALDEHYDE FERREDOXIN OXIDOREDUCTASE"/>
    <property type="match status" value="1"/>
</dbReference>
<dbReference type="InterPro" id="IPR036503">
    <property type="entry name" value="Ald_Fedxn_OxRdtase_N_sf"/>
</dbReference>
<dbReference type="Pfam" id="PF02730">
    <property type="entry name" value="AFOR_N"/>
    <property type="match status" value="1"/>
</dbReference>
<dbReference type="InterPro" id="IPR051919">
    <property type="entry name" value="W-dependent_AOR"/>
</dbReference>
<evidence type="ECO:0000259" key="1">
    <source>
        <dbReference type="SMART" id="SM00790"/>
    </source>
</evidence>
<proteinExistence type="predicted"/>
<evidence type="ECO:0000313" key="2">
    <source>
        <dbReference type="EMBL" id="GAG35922.1"/>
    </source>
</evidence>
<dbReference type="SUPFAM" id="SSF56228">
    <property type="entry name" value="Aldehyde ferredoxin oxidoreductase, N-terminal domain"/>
    <property type="match status" value="1"/>
</dbReference>
<feature type="domain" description="Aldehyde ferredoxin oxidoreductase N-terminal" evidence="1">
    <location>
        <begin position="5"/>
        <end position="208"/>
    </location>
</feature>
<dbReference type="InterPro" id="IPR013983">
    <property type="entry name" value="Ald_Fedxn_OxRdtase_N"/>
</dbReference>
<dbReference type="EMBL" id="BARS01040457">
    <property type="protein sequence ID" value="GAG35922.1"/>
    <property type="molecule type" value="Genomic_DNA"/>
</dbReference>
<name>X0XKR5_9ZZZZ</name>
<gene>
    <name evidence="2" type="ORF">S01H1_61666</name>
</gene>